<name>A0A401QTS0_STRNR</name>
<gene>
    <name evidence="1" type="ORF">SALB_01469</name>
</gene>
<evidence type="ECO:0008006" key="3">
    <source>
        <dbReference type="Google" id="ProtNLM"/>
    </source>
</evidence>
<reference evidence="1 2" key="1">
    <citation type="journal article" date="2019" name="Microbiol. Resour. Announc.">
        <title>Draft Genome Sequence of the Most Traditional epsilon-Poly-l-Lysine Producer, Streptomyces albulus NBRC14147.</title>
        <authorList>
            <person name="Yamanaka K."/>
            <person name="Hamano Y."/>
        </authorList>
    </citation>
    <scope>NUCLEOTIDE SEQUENCE [LARGE SCALE GENOMIC DNA]</scope>
    <source>
        <strain evidence="1 2">NBRC 14147</strain>
    </source>
</reference>
<dbReference type="AlphaFoldDB" id="A0A401QTS0"/>
<protein>
    <recommendedName>
        <fullName evidence="3">HTH hxlR-type domain-containing protein</fullName>
    </recommendedName>
</protein>
<evidence type="ECO:0000313" key="1">
    <source>
        <dbReference type="EMBL" id="GCB88796.1"/>
    </source>
</evidence>
<organism evidence="1 2">
    <name type="scientific">Streptomyces noursei</name>
    <name type="common">Streptomyces albulus</name>
    <dbReference type="NCBI Taxonomy" id="1971"/>
    <lineage>
        <taxon>Bacteria</taxon>
        <taxon>Bacillati</taxon>
        <taxon>Actinomycetota</taxon>
        <taxon>Actinomycetes</taxon>
        <taxon>Kitasatosporales</taxon>
        <taxon>Streptomycetaceae</taxon>
        <taxon>Streptomyces</taxon>
    </lineage>
</organism>
<dbReference type="EMBL" id="BHXC01000006">
    <property type="protein sequence ID" value="GCB88796.1"/>
    <property type="molecule type" value="Genomic_DNA"/>
</dbReference>
<sequence length="184" mass="20031">MTTPEILHHPHARRTITALSLPGLIRLISETDDNGPVSRGSLGATFDDLTCHQLRHALDAARDFGVVYADEEAQPASYRLTRSGEDLAEGYDTVAHRARTHQYPSPSSDFVTPVQSTLHLLARVPDAHQAPKDDGARDRLEALNAVLGPHAARALEVPRVALATWFQEHPQALPPAAPEKEHAA</sequence>
<dbReference type="RefSeq" id="WP_016579254.1">
    <property type="nucleotide sequence ID" value="NZ_BHXC01000006.1"/>
</dbReference>
<proteinExistence type="predicted"/>
<comment type="caution">
    <text evidence="1">The sequence shown here is derived from an EMBL/GenBank/DDBJ whole genome shotgun (WGS) entry which is preliminary data.</text>
</comment>
<evidence type="ECO:0000313" key="2">
    <source>
        <dbReference type="Proteomes" id="UP000288351"/>
    </source>
</evidence>
<dbReference type="Proteomes" id="UP000288351">
    <property type="component" value="Unassembled WGS sequence"/>
</dbReference>
<accession>A0A401QTS0</accession>